<dbReference type="GO" id="GO:0016757">
    <property type="term" value="F:glycosyltransferase activity"/>
    <property type="evidence" value="ECO:0007669"/>
    <property type="project" value="InterPro"/>
</dbReference>
<dbReference type="InterPro" id="IPR001296">
    <property type="entry name" value="Glyco_trans_1"/>
</dbReference>
<dbReference type="EMBL" id="BMXB01000020">
    <property type="protein sequence ID" value="GHA48855.1"/>
    <property type="molecule type" value="Genomic_DNA"/>
</dbReference>
<dbReference type="SUPFAM" id="SSF53756">
    <property type="entry name" value="UDP-Glycosyltransferase/glycogen phosphorylase"/>
    <property type="match status" value="1"/>
</dbReference>
<dbReference type="Pfam" id="PF00534">
    <property type="entry name" value="Glycos_transf_1"/>
    <property type="match status" value="1"/>
</dbReference>
<accession>A0A918SL72</accession>
<dbReference type="Proteomes" id="UP000610456">
    <property type="component" value="Unassembled WGS sequence"/>
</dbReference>
<gene>
    <name evidence="2" type="ORF">GCM10007103_32130</name>
</gene>
<comment type="caution">
    <text evidence="2">The sequence shown here is derived from an EMBL/GenBank/DDBJ whole genome shotgun (WGS) entry which is preliminary data.</text>
</comment>
<name>A0A918SL72_9FLAO</name>
<dbReference type="Gene3D" id="3.40.50.2000">
    <property type="entry name" value="Glycogen Phosphorylase B"/>
    <property type="match status" value="1"/>
</dbReference>
<evidence type="ECO:0000259" key="1">
    <source>
        <dbReference type="Pfam" id="PF00534"/>
    </source>
</evidence>
<protein>
    <recommendedName>
        <fullName evidence="1">Glycosyl transferase family 1 domain-containing protein</fullName>
    </recommendedName>
</protein>
<feature type="domain" description="Glycosyl transferase family 1" evidence="1">
    <location>
        <begin position="213"/>
        <end position="365"/>
    </location>
</feature>
<organism evidence="2 3">
    <name type="scientific">Salinimicrobium marinum</name>
    <dbReference type="NCBI Taxonomy" id="680283"/>
    <lineage>
        <taxon>Bacteria</taxon>
        <taxon>Pseudomonadati</taxon>
        <taxon>Bacteroidota</taxon>
        <taxon>Flavobacteriia</taxon>
        <taxon>Flavobacteriales</taxon>
        <taxon>Flavobacteriaceae</taxon>
        <taxon>Salinimicrobium</taxon>
    </lineage>
</organism>
<proteinExistence type="predicted"/>
<evidence type="ECO:0000313" key="2">
    <source>
        <dbReference type="EMBL" id="GHA48855.1"/>
    </source>
</evidence>
<reference evidence="2" key="1">
    <citation type="journal article" date="2014" name="Int. J. Syst. Evol. Microbiol.">
        <title>Complete genome sequence of Corynebacterium casei LMG S-19264T (=DSM 44701T), isolated from a smear-ripened cheese.</title>
        <authorList>
            <consortium name="US DOE Joint Genome Institute (JGI-PGF)"/>
            <person name="Walter F."/>
            <person name="Albersmeier A."/>
            <person name="Kalinowski J."/>
            <person name="Ruckert C."/>
        </authorList>
    </citation>
    <scope>NUCLEOTIDE SEQUENCE</scope>
    <source>
        <strain evidence="2">KCTC 12719</strain>
    </source>
</reference>
<dbReference type="PANTHER" id="PTHR12526">
    <property type="entry name" value="GLYCOSYLTRANSFERASE"/>
    <property type="match status" value="1"/>
</dbReference>
<reference evidence="2" key="2">
    <citation type="submission" date="2020-09" db="EMBL/GenBank/DDBJ databases">
        <authorList>
            <person name="Sun Q."/>
            <person name="Kim S."/>
        </authorList>
    </citation>
    <scope>NUCLEOTIDE SEQUENCE</scope>
    <source>
        <strain evidence="2">KCTC 12719</strain>
    </source>
</reference>
<sequence length="391" mass="43832">MLDGFHTTIASFEGSFLDQLGGTRMFSEIRRRRYDTSLRSITRQAPWREAGRLIATRAGLEKLVAHEIGTFCVDAVYRDLDRRVASSLKNGRNKKTEAVYAYEDGAAFSFEIAKENGIPCIYDLPIGYWRAARYYLENERERRPQWSSTLTGLQDSFEKLQRKDREVMLADLIIVASSFTRSTLKFFPGKLAPVAVVPYAFPPVGERKTYRPLRKRKLKLLFVGGLSQRKGIAELFEAVAALAPHVELTIVGYKVVNHCAALNKALQNHTWYPSLPHQEILHLMKASDLLLFPSLFEGFGLVITEAMSQGTPVITTDRTAGPDIINHGENGWISEAGSSNSLQAAIEEILLKPGILESTGECARETAAERPWSVYEKELIAAVQEVERIPL</sequence>
<evidence type="ECO:0000313" key="3">
    <source>
        <dbReference type="Proteomes" id="UP000610456"/>
    </source>
</evidence>
<dbReference type="CDD" id="cd03801">
    <property type="entry name" value="GT4_PimA-like"/>
    <property type="match status" value="1"/>
</dbReference>
<keyword evidence="3" id="KW-1185">Reference proteome</keyword>
<dbReference type="AlphaFoldDB" id="A0A918SL72"/>